<gene>
    <name evidence="7" type="ORF">HMN09_00955000</name>
</gene>
<evidence type="ECO:0000313" key="8">
    <source>
        <dbReference type="Proteomes" id="UP000613580"/>
    </source>
</evidence>
<protein>
    <recommendedName>
        <fullName evidence="4">Exocyst complex component SEC5</fullName>
    </recommendedName>
</protein>
<dbReference type="Pfam" id="PF15469">
    <property type="entry name" value="Sec5"/>
    <property type="match status" value="1"/>
</dbReference>
<feature type="compositionally biased region" description="Basic and acidic residues" evidence="5">
    <location>
        <begin position="884"/>
        <end position="898"/>
    </location>
</feature>
<dbReference type="GO" id="GO:0000145">
    <property type="term" value="C:exocyst"/>
    <property type="evidence" value="ECO:0007669"/>
    <property type="project" value="UniProtKB-UniRule"/>
</dbReference>
<comment type="caution">
    <text evidence="7">The sequence shown here is derived from an EMBL/GenBank/DDBJ whole genome shotgun (WGS) entry which is preliminary data.</text>
</comment>
<evidence type="ECO:0000256" key="2">
    <source>
        <dbReference type="ARBA" id="ARBA00022448"/>
    </source>
</evidence>
<evidence type="ECO:0000313" key="7">
    <source>
        <dbReference type="EMBL" id="KAF7300693.1"/>
    </source>
</evidence>
<keyword evidence="3 4" id="KW-0268">Exocytosis</keyword>
<evidence type="ECO:0000259" key="6">
    <source>
        <dbReference type="Pfam" id="PF15469"/>
    </source>
</evidence>
<dbReference type="InterPro" id="IPR029175">
    <property type="entry name" value="EXOC2/Sec5"/>
</dbReference>
<evidence type="ECO:0000256" key="3">
    <source>
        <dbReference type="ARBA" id="ARBA00022483"/>
    </source>
</evidence>
<dbReference type="PANTHER" id="PTHR13043">
    <property type="entry name" value="EXOCYST COMPLEX COMPONENT SEC5"/>
    <property type="match status" value="1"/>
</dbReference>
<dbReference type="PANTHER" id="PTHR13043:SF1">
    <property type="entry name" value="EXOCYST COMPLEX COMPONENT 2"/>
    <property type="match status" value="1"/>
</dbReference>
<accession>A0A8H6W3T8</accession>
<comment type="subunit">
    <text evidence="4">Component of the exocyst complex.</text>
</comment>
<dbReference type="GO" id="GO:0006887">
    <property type="term" value="P:exocytosis"/>
    <property type="evidence" value="ECO:0007669"/>
    <property type="project" value="UniProtKB-KW"/>
</dbReference>
<evidence type="ECO:0000256" key="1">
    <source>
        <dbReference type="ARBA" id="ARBA00010578"/>
    </source>
</evidence>
<keyword evidence="8" id="KW-1185">Reference proteome</keyword>
<proteinExistence type="inferred from homology"/>
<dbReference type="OrthoDB" id="26242at2759"/>
<keyword evidence="4" id="KW-0653">Protein transport</keyword>
<evidence type="ECO:0000256" key="4">
    <source>
        <dbReference type="RuleBase" id="RU365069"/>
    </source>
</evidence>
<dbReference type="GO" id="GO:0015031">
    <property type="term" value="P:protein transport"/>
    <property type="evidence" value="ECO:0007669"/>
    <property type="project" value="UniProtKB-KW"/>
</dbReference>
<keyword evidence="2 4" id="KW-0813">Transport</keyword>
<reference evidence="7" key="1">
    <citation type="submission" date="2020-05" db="EMBL/GenBank/DDBJ databases">
        <title>Mycena genomes resolve the evolution of fungal bioluminescence.</title>
        <authorList>
            <person name="Tsai I.J."/>
        </authorList>
    </citation>
    <scope>NUCLEOTIDE SEQUENCE</scope>
    <source>
        <strain evidence="7">110903Hualien_Pintung</strain>
    </source>
</reference>
<organism evidence="7 8">
    <name type="scientific">Mycena chlorophos</name>
    <name type="common">Agaric fungus</name>
    <name type="synonym">Agaricus chlorophos</name>
    <dbReference type="NCBI Taxonomy" id="658473"/>
    <lineage>
        <taxon>Eukaryota</taxon>
        <taxon>Fungi</taxon>
        <taxon>Dikarya</taxon>
        <taxon>Basidiomycota</taxon>
        <taxon>Agaricomycotina</taxon>
        <taxon>Agaricomycetes</taxon>
        <taxon>Agaricomycetidae</taxon>
        <taxon>Agaricales</taxon>
        <taxon>Marasmiineae</taxon>
        <taxon>Mycenaceae</taxon>
        <taxon>Mycena</taxon>
    </lineage>
</organism>
<dbReference type="Proteomes" id="UP000613580">
    <property type="component" value="Unassembled WGS sequence"/>
</dbReference>
<dbReference type="AlphaFoldDB" id="A0A8H6W3T8"/>
<name>A0A8H6W3T8_MYCCL</name>
<dbReference type="EMBL" id="JACAZE010000013">
    <property type="protein sequence ID" value="KAF7300693.1"/>
    <property type="molecule type" value="Genomic_DNA"/>
</dbReference>
<sequence>MPKFNFNTDEAELLKAYKISSLYPTKWEEVDHELENSFAGALTSTGASDDPNADPLGLGTSVNVKELDMESKAAVLINSKTFDPKTFLSVVHPNAQYQDLTNGIKHLQTAIDARSEAIRILVEDNFDRFVAVKASTDALYLEMKDGLLAQPAQFGSKPLRDHLKSAAVKADQVFLPVLENASKAQKLRTTLGIFERSKFFFNLPGFIIESIEAGRYEVAMRDYKKGKVLLETRPGQLLPINSKDGQTSAADEQQQKRILDKVWASVEKAMGEMRSALLKQLQDPTRGVEEQEKTLDILMDLQANDDPIWTYFDSQHTYIIKQMNASYKTAMLAVKTALEKSQTEITHPDSLVAALAAQLQIAIAALDKKQADAVVAKCAADPAWQAIADMVKNLSEIVLSSLPNFWRIAKSFIDGKFKKPQSGSRRSPSQCKTMALDIVKLYISLLSQFFQLSDMAVMRSPSEMGPSSNQNLPNNSNSLCTSHYLMKILGEVQETVNELNGMEISNDVTSGVKSLLESAKWRFEDLLVTDWLRDANIMYYLEEWIASPSDASATYYLTQMELFQRHVTTAAFKIAGGVDLTGSGSSQLKPVKQNPVPAAFINKITKAFLDALYALLDGLVHLASEESPVVQGKIPLTEASGGPGGTNQLELLDLMDTDIRLLLIISNFAHLANTIIPSMVTELETAFGITISDDRATLMAVVKELDRTLFEGYTKPKADHVKNILRGGILESGMDWYDTPQPTEIRPYMYEALIYLVTVHAQVSGIADNTLLSRVLTALIDALAAEALASFKKIPKFGMGGMLRATLEIEFMHSSLGQYVSDGAAKTLGDLYTSIARAYAKRPGDEELQESLDGVKRTLSETRKATGIEFLCFKAAKSSSKSQNGDRDKERDRRRERR</sequence>
<comment type="function">
    <text evidence="4">Component of the exocyst complex involved in the docking of exocytic vesicles with fusion sites on the plasma membrane.</text>
</comment>
<dbReference type="InterPro" id="IPR039481">
    <property type="entry name" value="EXOC2/Sec5_N_dom"/>
</dbReference>
<evidence type="ECO:0000256" key="5">
    <source>
        <dbReference type="SAM" id="MobiDB-lite"/>
    </source>
</evidence>
<feature type="region of interest" description="Disordered" evidence="5">
    <location>
        <begin position="876"/>
        <end position="898"/>
    </location>
</feature>
<comment type="similarity">
    <text evidence="1 4">Belongs to the SEC5 family.</text>
</comment>
<dbReference type="GO" id="GO:0006893">
    <property type="term" value="P:Golgi to plasma membrane transport"/>
    <property type="evidence" value="ECO:0007669"/>
    <property type="project" value="UniProtKB-UniRule"/>
</dbReference>
<feature type="domain" description="Exocyst complex component EXOC2/Sec5 N-terminal" evidence="6">
    <location>
        <begin position="54"/>
        <end position="873"/>
    </location>
</feature>